<keyword evidence="2" id="KW-1185">Reference proteome</keyword>
<dbReference type="KEGG" id="hhy:Halhy_2113"/>
<evidence type="ECO:0000313" key="2">
    <source>
        <dbReference type="Proteomes" id="UP000008461"/>
    </source>
</evidence>
<protein>
    <recommendedName>
        <fullName evidence="3">TPR repeat-containing protein</fullName>
    </recommendedName>
</protein>
<dbReference type="OrthoDB" id="1490648at2"/>
<reference evidence="1 2" key="1">
    <citation type="journal article" date="2011" name="Stand. Genomic Sci.">
        <title>Complete genome sequence of Haliscomenobacter hydrossis type strain (O).</title>
        <authorList>
            <consortium name="US DOE Joint Genome Institute (JGI-PGF)"/>
            <person name="Daligault H."/>
            <person name="Lapidus A."/>
            <person name="Zeytun A."/>
            <person name="Nolan M."/>
            <person name="Lucas S."/>
            <person name="Del Rio T.G."/>
            <person name="Tice H."/>
            <person name="Cheng J.F."/>
            <person name="Tapia R."/>
            <person name="Han C."/>
            <person name="Goodwin L."/>
            <person name="Pitluck S."/>
            <person name="Liolios K."/>
            <person name="Pagani I."/>
            <person name="Ivanova N."/>
            <person name="Huntemann M."/>
            <person name="Mavromatis K."/>
            <person name="Mikhailova N."/>
            <person name="Pati A."/>
            <person name="Chen A."/>
            <person name="Palaniappan K."/>
            <person name="Land M."/>
            <person name="Hauser L."/>
            <person name="Brambilla E.M."/>
            <person name="Rohde M."/>
            <person name="Verbarg S."/>
            <person name="Goker M."/>
            <person name="Bristow J."/>
            <person name="Eisen J.A."/>
            <person name="Markowitz V."/>
            <person name="Hugenholtz P."/>
            <person name="Kyrpides N.C."/>
            <person name="Klenk H.P."/>
            <person name="Woyke T."/>
        </authorList>
    </citation>
    <scope>NUCLEOTIDE SEQUENCE [LARGE SCALE GENOMIC DNA]</scope>
    <source>
        <strain evidence="2">ATCC 27775 / DSM 1100 / LMG 10767 / O</strain>
    </source>
</reference>
<evidence type="ECO:0000313" key="1">
    <source>
        <dbReference type="EMBL" id="AEE49998.1"/>
    </source>
</evidence>
<reference key="2">
    <citation type="submission" date="2011-04" db="EMBL/GenBank/DDBJ databases">
        <title>Complete sequence of chromosome of Haliscomenobacter hydrossis DSM 1100.</title>
        <authorList>
            <consortium name="US DOE Joint Genome Institute (JGI-PGF)"/>
            <person name="Lucas S."/>
            <person name="Han J."/>
            <person name="Lapidus A."/>
            <person name="Bruce D."/>
            <person name="Goodwin L."/>
            <person name="Pitluck S."/>
            <person name="Peters L."/>
            <person name="Kyrpides N."/>
            <person name="Mavromatis K."/>
            <person name="Ivanova N."/>
            <person name="Ovchinnikova G."/>
            <person name="Pagani I."/>
            <person name="Daligault H."/>
            <person name="Detter J.C."/>
            <person name="Han C."/>
            <person name="Land M."/>
            <person name="Hauser L."/>
            <person name="Markowitz V."/>
            <person name="Cheng J.-F."/>
            <person name="Hugenholtz P."/>
            <person name="Woyke T."/>
            <person name="Wu D."/>
            <person name="Verbarg S."/>
            <person name="Frueling A."/>
            <person name="Brambilla E."/>
            <person name="Klenk H.-P."/>
            <person name="Eisen J.A."/>
        </authorList>
    </citation>
    <scope>NUCLEOTIDE SEQUENCE</scope>
    <source>
        <strain>DSM 1100</strain>
    </source>
</reference>
<dbReference type="RefSeq" id="WP_013764551.1">
    <property type="nucleotide sequence ID" value="NC_015510.1"/>
</dbReference>
<dbReference type="AlphaFoldDB" id="F4KQK9"/>
<name>F4KQK9_HALH1</name>
<accession>F4KQK9</accession>
<dbReference type="STRING" id="760192.Halhy_2113"/>
<organism evidence="1 2">
    <name type="scientific">Haliscomenobacter hydrossis (strain ATCC 27775 / DSM 1100 / LMG 10767 / O)</name>
    <dbReference type="NCBI Taxonomy" id="760192"/>
    <lineage>
        <taxon>Bacteria</taxon>
        <taxon>Pseudomonadati</taxon>
        <taxon>Bacteroidota</taxon>
        <taxon>Saprospiria</taxon>
        <taxon>Saprospirales</taxon>
        <taxon>Haliscomenobacteraceae</taxon>
        <taxon>Haliscomenobacter</taxon>
    </lineage>
</organism>
<dbReference type="EMBL" id="CP002691">
    <property type="protein sequence ID" value="AEE49998.1"/>
    <property type="molecule type" value="Genomic_DNA"/>
</dbReference>
<evidence type="ECO:0008006" key="3">
    <source>
        <dbReference type="Google" id="ProtNLM"/>
    </source>
</evidence>
<dbReference type="HOGENOM" id="CLU_539427_0_0_10"/>
<dbReference type="eggNOG" id="COG0457">
    <property type="taxonomic scope" value="Bacteria"/>
</dbReference>
<gene>
    <name evidence="1" type="ordered locus">Halhy_2113</name>
</gene>
<sequence length="502" mass="59124">MKDLIDLIHIITKPKLREVELMNDSRPGTSKLQDFYTHIAEGQFQDDDTAASRLYGASKDAPVYQKLRKNLKDRLVNSLFLIDLKQASYTNRQKAFYECYKEWAAAKILFGKNARNAAVGIARKLLKISRKYEFTELNVDICHTLRLYHGTMDGDYAKYQQYHQELMTYEKLWILENKAEHYYIELSIGFVNSRAPKADIQAKAQEYYAEIEPTLKTYNSYQLHLCAHLVEAAIYSSINDYPSLIDVCDRAIAFFEQKEYTAAIPLQVFYYQKAICHVQLREFDLAKQATEECLKYSDNGNFNWFKTYELNFMLHMHEGNYLQSQAILYMVMQHQQFADLPENIQGIWKISEAYLHFLVQIKALDTAESGISKKRKFRLNKFFNELQVFYMDKQGMNIHLIFLEILFNIANHQYDELIDRVEALDKYRMRYLQDGVVLRCNYFLKMLLQIPKSSFRKADILQKAAPDFQALMALPIEMANQTFEIEVLPYEKLWEYALNCLE</sequence>
<proteinExistence type="predicted"/>
<dbReference type="Proteomes" id="UP000008461">
    <property type="component" value="Chromosome"/>
</dbReference>